<dbReference type="Proteomes" id="UP001058974">
    <property type="component" value="Chromosome 1"/>
</dbReference>
<organism evidence="4 5">
    <name type="scientific">Pisum sativum</name>
    <name type="common">Garden pea</name>
    <name type="synonym">Lathyrus oleraceus</name>
    <dbReference type="NCBI Taxonomy" id="3888"/>
    <lineage>
        <taxon>Eukaryota</taxon>
        <taxon>Viridiplantae</taxon>
        <taxon>Streptophyta</taxon>
        <taxon>Embryophyta</taxon>
        <taxon>Tracheophyta</taxon>
        <taxon>Spermatophyta</taxon>
        <taxon>Magnoliopsida</taxon>
        <taxon>eudicotyledons</taxon>
        <taxon>Gunneridae</taxon>
        <taxon>Pentapetalae</taxon>
        <taxon>rosids</taxon>
        <taxon>fabids</taxon>
        <taxon>Fabales</taxon>
        <taxon>Fabaceae</taxon>
        <taxon>Papilionoideae</taxon>
        <taxon>50 kb inversion clade</taxon>
        <taxon>NPAAA clade</taxon>
        <taxon>Hologalegina</taxon>
        <taxon>IRL clade</taxon>
        <taxon>Fabeae</taxon>
        <taxon>Lathyrus</taxon>
    </lineage>
</organism>
<dbReference type="SMART" id="SM00666">
    <property type="entry name" value="PB1"/>
    <property type="match status" value="1"/>
</dbReference>
<dbReference type="Gene3D" id="3.10.20.90">
    <property type="entry name" value="Phosphatidylinositol 3-kinase Catalytic Subunit, Chain A, domain 1"/>
    <property type="match status" value="1"/>
</dbReference>
<feature type="compositionally biased region" description="Polar residues" evidence="2">
    <location>
        <begin position="620"/>
        <end position="640"/>
    </location>
</feature>
<evidence type="ECO:0000256" key="1">
    <source>
        <dbReference type="ARBA" id="ARBA00011726"/>
    </source>
</evidence>
<dbReference type="PROSITE" id="PS51745">
    <property type="entry name" value="PB1"/>
    <property type="match status" value="1"/>
</dbReference>
<feature type="compositionally biased region" description="Low complexity" evidence="2">
    <location>
        <begin position="379"/>
        <end position="394"/>
    </location>
</feature>
<dbReference type="CDD" id="cd06410">
    <property type="entry name" value="PB1_UP2"/>
    <property type="match status" value="1"/>
</dbReference>
<dbReference type="PANTHER" id="PTHR31066:SF68">
    <property type="entry name" value="SERINE_THREONINE-PROTEIN KINASE YAKA-RELATED"/>
    <property type="match status" value="1"/>
</dbReference>
<dbReference type="PANTHER" id="PTHR31066">
    <property type="entry name" value="OS05G0427100 PROTEIN-RELATED"/>
    <property type="match status" value="1"/>
</dbReference>
<reference evidence="4 5" key="1">
    <citation type="journal article" date="2022" name="Nat. Genet.">
        <title>Improved pea reference genome and pan-genome highlight genomic features and evolutionary characteristics.</title>
        <authorList>
            <person name="Yang T."/>
            <person name="Liu R."/>
            <person name="Luo Y."/>
            <person name="Hu S."/>
            <person name="Wang D."/>
            <person name="Wang C."/>
            <person name="Pandey M.K."/>
            <person name="Ge S."/>
            <person name="Xu Q."/>
            <person name="Li N."/>
            <person name="Li G."/>
            <person name="Huang Y."/>
            <person name="Saxena R.K."/>
            <person name="Ji Y."/>
            <person name="Li M."/>
            <person name="Yan X."/>
            <person name="He Y."/>
            <person name="Liu Y."/>
            <person name="Wang X."/>
            <person name="Xiang C."/>
            <person name="Varshney R.K."/>
            <person name="Ding H."/>
            <person name="Gao S."/>
            <person name="Zong X."/>
        </authorList>
    </citation>
    <scope>NUCLEOTIDE SEQUENCE [LARGE SCALE GENOMIC DNA]</scope>
    <source>
        <strain evidence="4 5">cv. Zhongwan 6</strain>
    </source>
</reference>
<dbReference type="Pfam" id="PF00564">
    <property type="entry name" value="PB1"/>
    <property type="match status" value="1"/>
</dbReference>
<evidence type="ECO:0000259" key="3">
    <source>
        <dbReference type="PROSITE" id="PS51745"/>
    </source>
</evidence>
<feature type="region of interest" description="Disordered" evidence="2">
    <location>
        <begin position="373"/>
        <end position="394"/>
    </location>
</feature>
<feature type="region of interest" description="Disordered" evidence="2">
    <location>
        <begin position="615"/>
        <end position="640"/>
    </location>
</feature>
<comment type="subunit">
    <text evidence="1">Homodimers and heterodimers.</text>
</comment>
<dbReference type="AlphaFoldDB" id="A0A9D5BEI1"/>
<evidence type="ECO:0000313" key="4">
    <source>
        <dbReference type="EMBL" id="KAI5441591.1"/>
    </source>
</evidence>
<evidence type="ECO:0000313" key="5">
    <source>
        <dbReference type="Proteomes" id="UP001058974"/>
    </source>
</evidence>
<sequence>MDPPLISLAASNVPPPNVVQTNYPDSLDSSSPRPQPPRSRETMNDEPLPNIPNAKLRLMCSYGGHIMPRPHDKSLFYVGGDTRIVVIDRSSSLKDLCSRLSRTILNGRPFTLKYQLPNEDLDSLITVTTDEDLDNMIEEYDRIASACSTMKSSSRLRVFLFFTKPESTLSMGSLLDDAKSETWFVDALNNSGILSRGVSDSAGDSFVNLDNVPASDSSNNLEAQGVAVVESLNLLENNNSNSNNVKNVFDVVNVVNSTPGSPMLENSPSSSSLSPSIANLPPIRVRVDETGGSRLQQENKVGMKQDDGFVVSSANVAMAAIPAALTMASTGVVATTVTSDVNVNRVVSDDERSDYGGVIGARKPPLPLQLVQPRTSGGLSLPSPDSVTSDSSSIASTNSFSKIIYHQEQVQVQPTNIDNKPQDSSYILPQQLDQNQQQFVHSNTHYIHHPTTTNQVPISSYYQVYPPQSQQQQQLHNPIGQQQYPIYVMPIGATQQPYNMTLQHNISDPNVVSSIRPLIPQSGTPPIYPNKSPNPNVPSNSTFVQVPSSQFQQQYVGLPQFHHQPQHPINVAPSSGTNYGYEYGGNVQEQVYYGQPQTNATLVTQYQSMTPAAAAAALSDASQQFPADNVQQSNRTSQPV</sequence>
<dbReference type="InterPro" id="IPR053793">
    <property type="entry name" value="PB1-like"/>
</dbReference>
<dbReference type="InterPro" id="IPR053198">
    <property type="entry name" value="Gynoecium_Dev_Regulator"/>
</dbReference>
<protein>
    <recommendedName>
        <fullName evidence="3">PB1 domain-containing protein</fullName>
    </recommendedName>
</protein>
<dbReference type="SUPFAM" id="SSF54277">
    <property type="entry name" value="CAD &amp; PB1 domains"/>
    <property type="match status" value="1"/>
</dbReference>
<proteinExistence type="predicted"/>
<feature type="domain" description="PB1" evidence="3">
    <location>
        <begin position="55"/>
        <end position="161"/>
    </location>
</feature>
<accession>A0A9D5BEI1</accession>
<name>A0A9D5BEI1_PEA</name>
<dbReference type="Gramene" id="Psat01G0089200-T1">
    <property type="protein sequence ID" value="KAI5441591.1"/>
    <property type="gene ID" value="KIW84_010892"/>
</dbReference>
<gene>
    <name evidence="4" type="ORF">KIW84_010892</name>
</gene>
<feature type="region of interest" description="Disordered" evidence="2">
    <location>
        <begin position="1"/>
        <end position="51"/>
    </location>
</feature>
<keyword evidence="5" id="KW-1185">Reference proteome</keyword>
<dbReference type="EMBL" id="JAMSHJ010000001">
    <property type="protein sequence ID" value="KAI5441591.1"/>
    <property type="molecule type" value="Genomic_DNA"/>
</dbReference>
<dbReference type="OrthoDB" id="774308at2759"/>
<comment type="caution">
    <text evidence="4">The sequence shown here is derived from an EMBL/GenBank/DDBJ whole genome shotgun (WGS) entry which is preliminary data.</text>
</comment>
<dbReference type="InterPro" id="IPR000270">
    <property type="entry name" value="PB1_dom"/>
</dbReference>
<evidence type="ECO:0000256" key="2">
    <source>
        <dbReference type="SAM" id="MobiDB-lite"/>
    </source>
</evidence>